<dbReference type="InterPro" id="IPR011004">
    <property type="entry name" value="Trimer_LpxA-like_sf"/>
</dbReference>
<reference evidence="3 4" key="1">
    <citation type="submission" date="2023-02" db="EMBL/GenBank/DDBJ databases">
        <title>Genome sequence of Sphingobacterium sp. KACC 22765.</title>
        <authorList>
            <person name="Kim S."/>
            <person name="Heo J."/>
            <person name="Kwon S.-W."/>
        </authorList>
    </citation>
    <scope>NUCLEOTIDE SEQUENCE [LARGE SCALE GENOMIC DNA]</scope>
    <source>
        <strain evidence="3 4">KACC 22765</strain>
    </source>
</reference>
<evidence type="ECO:0000256" key="1">
    <source>
        <dbReference type="ARBA" id="ARBA00007274"/>
    </source>
</evidence>
<dbReference type="InterPro" id="IPR051159">
    <property type="entry name" value="Hexapeptide_acetyltransf"/>
</dbReference>
<dbReference type="NCBIfam" id="NF007797">
    <property type="entry name" value="PRK10502.1"/>
    <property type="match status" value="1"/>
</dbReference>
<dbReference type="Proteomes" id="UP001221558">
    <property type="component" value="Chromosome"/>
</dbReference>
<dbReference type="Gene3D" id="2.160.10.10">
    <property type="entry name" value="Hexapeptide repeat proteins"/>
    <property type="match status" value="1"/>
</dbReference>
<dbReference type="CDD" id="cd05825">
    <property type="entry name" value="LbH_wcaF_like"/>
    <property type="match status" value="1"/>
</dbReference>
<dbReference type="EMBL" id="CP117880">
    <property type="protein sequence ID" value="WDF68995.1"/>
    <property type="molecule type" value="Genomic_DNA"/>
</dbReference>
<protein>
    <submittedName>
        <fullName evidence="3">WcaF family extracellular polysaccharide biosynthesis acetyltransferase</fullName>
    </submittedName>
</protein>
<dbReference type="SUPFAM" id="SSF51161">
    <property type="entry name" value="Trimeric LpxA-like enzymes"/>
    <property type="match status" value="1"/>
</dbReference>
<dbReference type="RefSeq" id="WP_274267723.1">
    <property type="nucleotide sequence ID" value="NZ_CP117880.1"/>
</dbReference>
<organism evidence="3 4">
    <name type="scientific">Sphingobacterium oryzagri</name>
    <dbReference type="NCBI Taxonomy" id="3025669"/>
    <lineage>
        <taxon>Bacteria</taxon>
        <taxon>Pseudomonadati</taxon>
        <taxon>Bacteroidota</taxon>
        <taxon>Sphingobacteriia</taxon>
        <taxon>Sphingobacteriales</taxon>
        <taxon>Sphingobacteriaceae</taxon>
        <taxon>Sphingobacterium</taxon>
    </lineage>
</organism>
<keyword evidence="4" id="KW-1185">Reference proteome</keyword>
<evidence type="ECO:0000313" key="3">
    <source>
        <dbReference type="EMBL" id="WDF68995.1"/>
    </source>
</evidence>
<gene>
    <name evidence="3" type="ORF">PQ465_01145</name>
</gene>
<name>A0ABY7WL13_9SPHI</name>
<dbReference type="Pfam" id="PF00132">
    <property type="entry name" value="Hexapep"/>
    <property type="match status" value="1"/>
</dbReference>
<comment type="similarity">
    <text evidence="1">Belongs to the transferase hexapeptide repeat family.</text>
</comment>
<dbReference type="InterPro" id="IPR001451">
    <property type="entry name" value="Hexapep"/>
</dbReference>
<keyword evidence="2" id="KW-0808">Transferase</keyword>
<evidence type="ECO:0000256" key="2">
    <source>
        <dbReference type="ARBA" id="ARBA00022679"/>
    </source>
</evidence>
<sequence>MPLDDINKDTYTGASFSVRNRLARMLWGIIYIILFKYSPRPFHEWRSFLLRLFGAKVGKGVHVYPGVKIWAPWNIEFGDECGVGGGAILYSQGKIVLGKRSIISQGAYLCTGSHDYTKIGHPLITSPIVVESFAWVAAEAFVHPGVTIGEGCVIGARSVVIKSMPEWTVCAGNPCKVLKARVITDN</sequence>
<proteinExistence type="inferred from homology"/>
<dbReference type="PANTHER" id="PTHR23416:SF23">
    <property type="entry name" value="ACETYLTRANSFERASE C18B11.09C-RELATED"/>
    <property type="match status" value="1"/>
</dbReference>
<dbReference type="PANTHER" id="PTHR23416">
    <property type="entry name" value="SIALIC ACID SYNTHASE-RELATED"/>
    <property type="match status" value="1"/>
</dbReference>
<accession>A0ABY7WL13</accession>
<evidence type="ECO:0000313" key="4">
    <source>
        <dbReference type="Proteomes" id="UP001221558"/>
    </source>
</evidence>